<proteinExistence type="predicted"/>
<name>A0A9P1MZ07_9PELO</name>
<reference evidence="1" key="1">
    <citation type="submission" date="2022-11" db="EMBL/GenBank/DDBJ databases">
        <authorList>
            <person name="Kikuchi T."/>
        </authorList>
    </citation>
    <scope>NUCLEOTIDE SEQUENCE</scope>
    <source>
        <strain evidence="1">PS1010</strain>
    </source>
</reference>
<gene>
    <name evidence="1" type="ORF">CAMP_LOCUS7529</name>
</gene>
<protein>
    <submittedName>
        <fullName evidence="1">Uncharacterized protein</fullName>
    </submittedName>
</protein>
<dbReference type="AlphaFoldDB" id="A0A9P1MZ07"/>
<evidence type="ECO:0000313" key="2">
    <source>
        <dbReference type="Proteomes" id="UP001152747"/>
    </source>
</evidence>
<evidence type="ECO:0000313" key="1">
    <source>
        <dbReference type="EMBL" id="CAI5444892.1"/>
    </source>
</evidence>
<dbReference type="Proteomes" id="UP001152747">
    <property type="component" value="Unassembled WGS sequence"/>
</dbReference>
<comment type="caution">
    <text evidence="1">The sequence shown here is derived from an EMBL/GenBank/DDBJ whole genome shotgun (WGS) entry which is preliminary data.</text>
</comment>
<keyword evidence="2" id="KW-1185">Reference proteome</keyword>
<dbReference type="OrthoDB" id="3180714at2759"/>
<organism evidence="1 2">
    <name type="scientific">Caenorhabditis angaria</name>
    <dbReference type="NCBI Taxonomy" id="860376"/>
    <lineage>
        <taxon>Eukaryota</taxon>
        <taxon>Metazoa</taxon>
        <taxon>Ecdysozoa</taxon>
        <taxon>Nematoda</taxon>
        <taxon>Chromadorea</taxon>
        <taxon>Rhabditida</taxon>
        <taxon>Rhabditina</taxon>
        <taxon>Rhabditomorpha</taxon>
        <taxon>Rhabditoidea</taxon>
        <taxon>Rhabditidae</taxon>
        <taxon>Peloderinae</taxon>
        <taxon>Caenorhabditis</taxon>
    </lineage>
</organism>
<accession>A0A9P1MZ07</accession>
<sequence length="100" mass="11861">MHHHSHFLGLISIHIDPLLDDQRVWNQIFDYIPELIDYTPELIEYVSKWSHEAETRQCISLQNQEYLCEGTSQSGPLRHPVMEMVGRMPKREESQCAQWL</sequence>
<dbReference type="EMBL" id="CANHGI010000003">
    <property type="protein sequence ID" value="CAI5444892.1"/>
    <property type="molecule type" value="Genomic_DNA"/>
</dbReference>